<name>A0ABS9MME5_9FIRM</name>
<evidence type="ECO:0000313" key="1">
    <source>
        <dbReference type="EMBL" id="MCG4611609.1"/>
    </source>
</evidence>
<dbReference type="Proteomes" id="UP001298681">
    <property type="component" value="Unassembled WGS sequence"/>
</dbReference>
<keyword evidence="2" id="KW-1185">Reference proteome</keyword>
<proteinExistence type="predicted"/>
<dbReference type="RefSeq" id="WP_237967081.1">
    <property type="nucleotide sequence ID" value="NZ_JAKNHQ010000019.1"/>
</dbReference>
<organism evidence="1 2">
    <name type="scientific">Anaeromassilibacillus senegalensis</name>
    <dbReference type="NCBI Taxonomy" id="1673717"/>
    <lineage>
        <taxon>Bacteria</taxon>
        <taxon>Bacillati</taxon>
        <taxon>Bacillota</taxon>
        <taxon>Clostridia</taxon>
        <taxon>Eubacteriales</taxon>
        <taxon>Acutalibacteraceae</taxon>
        <taxon>Anaeromassilibacillus</taxon>
    </lineage>
</organism>
<dbReference type="Gene3D" id="2.160.20.110">
    <property type="match status" value="1"/>
</dbReference>
<dbReference type="EMBL" id="JAKNHQ010000019">
    <property type="protein sequence ID" value="MCG4611609.1"/>
    <property type="molecule type" value="Genomic_DNA"/>
</dbReference>
<sequence>MDDTSKDFDSGDGTKENPFLIMNARQLDNVRKYMGSSTRGDFYYFEIGRNIDLTGYYGETWAEQGWTEDRGWMPIGWTPDSNTNCDEFWGNLDGQGYTITGLTIHNPTNVQTGLFGWVKGQTGHEDAGVIRNLKVEEPDVWGRMNGSTNSTLARV</sequence>
<protein>
    <submittedName>
        <fullName evidence="1">Uncharacterized protein</fullName>
    </submittedName>
</protein>
<evidence type="ECO:0000313" key="2">
    <source>
        <dbReference type="Proteomes" id="UP001298681"/>
    </source>
</evidence>
<comment type="caution">
    <text evidence="1">The sequence shown here is derived from an EMBL/GenBank/DDBJ whole genome shotgun (WGS) entry which is preliminary data.</text>
</comment>
<reference evidence="1 2" key="1">
    <citation type="submission" date="2022-01" db="EMBL/GenBank/DDBJ databases">
        <title>Collection of gut derived symbiotic bacterial strains cultured from healthy donors.</title>
        <authorList>
            <person name="Lin H."/>
            <person name="Kohout C."/>
            <person name="Waligurski E."/>
            <person name="Pamer E.G."/>
        </authorList>
    </citation>
    <scope>NUCLEOTIDE SEQUENCE [LARGE SCALE GENOMIC DNA]</scope>
    <source>
        <strain evidence="1 2">DFI.7.58</strain>
    </source>
</reference>
<gene>
    <name evidence="1" type="ORF">L0P57_11805</name>
</gene>
<accession>A0ABS9MME5</accession>